<proteinExistence type="inferred from homology"/>
<sequence length="56" mass="6552">MSVQVRKLEEQLDAVLFEQIGKKIYLTEDGKKLYEYADKIFNLVNEAKLTINDMTI</sequence>
<dbReference type="EMBL" id="CP121694">
    <property type="protein sequence ID" value="WRO21386.1"/>
    <property type="molecule type" value="Genomic_DNA"/>
</dbReference>
<keyword evidence="3" id="KW-0238">DNA-binding</keyword>
<dbReference type="InterPro" id="IPR000847">
    <property type="entry name" value="LysR_HTH_N"/>
</dbReference>
<keyword evidence="4" id="KW-0804">Transcription</keyword>
<evidence type="ECO:0000259" key="5">
    <source>
        <dbReference type="PROSITE" id="PS50931"/>
    </source>
</evidence>
<dbReference type="PANTHER" id="PTHR30126:SF40">
    <property type="entry name" value="HTH-TYPE TRANSCRIPTIONAL REGULATOR GLTR"/>
    <property type="match status" value="1"/>
</dbReference>
<dbReference type="PROSITE" id="PS50931">
    <property type="entry name" value="HTH_LYSR"/>
    <property type="match status" value="1"/>
</dbReference>
<dbReference type="AlphaFoldDB" id="A0AAU0UJY9"/>
<gene>
    <name evidence="6" type="ORF">MFMK1_001194</name>
</gene>
<dbReference type="GO" id="GO:0000976">
    <property type="term" value="F:transcription cis-regulatory region binding"/>
    <property type="evidence" value="ECO:0007669"/>
    <property type="project" value="TreeGrafter"/>
</dbReference>
<reference evidence="6 7" key="1">
    <citation type="submission" date="2023-04" db="EMBL/GenBank/DDBJ databases">
        <authorList>
            <person name="Hsu D."/>
        </authorList>
    </citation>
    <scope>NUCLEOTIDE SEQUENCE [LARGE SCALE GENOMIC DNA]</scope>
    <source>
        <strain evidence="6 7">MK1</strain>
    </source>
</reference>
<comment type="similarity">
    <text evidence="1">Belongs to the LysR transcriptional regulatory family.</text>
</comment>
<dbReference type="SUPFAM" id="SSF46785">
    <property type="entry name" value="Winged helix' DNA-binding domain"/>
    <property type="match status" value="1"/>
</dbReference>
<dbReference type="GO" id="GO:0003700">
    <property type="term" value="F:DNA-binding transcription factor activity"/>
    <property type="evidence" value="ECO:0007669"/>
    <property type="project" value="InterPro"/>
</dbReference>
<dbReference type="PANTHER" id="PTHR30126">
    <property type="entry name" value="HTH-TYPE TRANSCRIPTIONAL REGULATOR"/>
    <property type="match status" value="1"/>
</dbReference>
<protein>
    <recommendedName>
        <fullName evidence="5">HTH lysR-type domain-containing protein</fullName>
    </recommendedName>
</protein>
<organism evidence="6 7">
    <name type="scientific">Metallumcola ferriviriculae</name>
    <dbReference type="NCBI Taxonomy" id="3039180"/>
    <lineage>
        <taxon>Bacteria</taxon>
        <taxon>Bacillati</taxon>
        <taxon>Bacillota</taxon>
        <taxon>Clostridia</taxon>
        <taxon>Neomoorellales</taxon>
        <taxon>Desulfitibacteraceae</taxon>
        <taxon>Metallumcola</taxon>
    </lineage>
</organism>
<evidence type="ECO:0000256" key="4">
    <source>
        <dbReference type="ARBA" id="ARBA00023163"/>
    </source>
</evidence>
<dbReference type="KEGG" id="dbc:MFMK1_001194"/>
<accession>A0AAU0UJY9</accession>
<dbReference type="Proteomes" id="UP001329915">
    <property type="component" value="Chromosome"/>
</dbReference>
<dbReference type="RefSeq" id="WP_366924230.1">
    <property type="nucleotide sequence ID" value="NZ_CP121694.1"/>
</dbReference>
<dbReference type="InterPro" id="IPR036388">
    <property type="entry name" value="WH-like_DNA-bd_sf"/>
</dbReference>
<evidence type="ECO:0000256" key="3">
    <source>
        <dbReference type="ARBA" id="ARBA00023125"/>
    </source>
</evidence>
<evidence type="ECO:0000313" key="7">
    <source>
        <dbReference type="Proteomes" id="UP001329915"/>
    </source>
</evidence>
<dbReference type="InterPro" id="IPR036390">
    <property type="entry name" value="WH_DNA-bd_sf"/>
</dbReference>
<keyword evidence="7" id="KW-1185">Reference proteome</keyword>
<feature type="domain" description="HTH lysR-type" evidence="5">
    <location>
        <begin position="1"/>
        <end position="27"/>
    </location>
</feature>
<evidence type="ECO:0000313" key="6">
    <source>
        <dbReference type="EMBL" id="WRO21386.1"/>
    </source>
</evidence>
<evidence type="ECO:0000256" key="1">
    <source>
        <dbReference type="ARBA" id="ARBA00009437"/>
    </source>
</evidence>
<evidence type="ECO:0000256" key="2">
    <source>
        <dbReference type="ARBA" id="ARBA00023015"/>
    </source>
</evidence>
<keyword evidence="2" id="KW-0805">Transcription regulation</keyword>
<dbReference type="Gene3D" id="1.10.10.10">
    <property type="entry name" value="Winged helix-like DNA-binding domain superfamily/Winged helix DNA-binding domain"/>
    <property type="match status" value="1"/>
</dbReference>
<name>A0AAU0UJY9_9FIRM</name>